<dbReference type="SUPFAM" id="SSF49482">
    <property type="entry name" value="Aromatic compound dioxygenase"/>
    <property type="match status" value="1"/>
</dbReference>
<accession>A0A8H7M8I7</accession>
<keyword evidence="11" id="KW-0456">Lyase</keyword>
<comment type="pathway">
    <text evidence="14">Lipid metabolism; arachidonate metabolism.</text>
</comment>
<protein>
    <recommendedName>
        <fullName evidence="18">Glutathione S-transferase 3, mitochondrial</fullName>
        <ecNumber evidence="15">4.4.1.20</ecNumber>
    </recommendedName>
    <alternativeName>
        <fullName evidence="19">Glutathione peroxidase MGST3</fullName>
    </alternativeName>
    <alternativeName>
        <fullName evidence="20">LTC4 synthase MGST3</fullName>
    </alternativeName>
</protein>
<feature type="transmembrane region" description="Helical" evidence="21">
    <location>
        <begin position="124"/>
        <end position="144"/>
    </location>
</feature>
<comment type="subcellular location">
    <subcellularLocation>
        <location evidence="1">Mitochondrion outer membrane</location>
        <topology evidence="1">Multi-pass membrane protein</topology>
    </subcellularLocation>
</comment>
<evidence type="ECO:0000256" key="20">
    <source>
        <dbReference type="ARBA" id="ARBA00076908"/>
    </source>
</evidence>
<evidence type="ECO:0000313" key="23">
    <source>
        <dbReference type="Proteomes" id="UP000614334"/>
    </source>
</evidence>
<dbReference type="GO" id="GO:0004464">
    <property type="term" value="F:leukotriene-C4 synthase activity"/>
    <property type="evidence" value="ECO:0007669"/>
    <property type="project" value="UniProtKB-EC"/>
</dbReference>
<dbReference type="PANTHER" id="PTHR10250">
    <property type="entry name" value="MICROSOMAL GLUTATHIONE S-TRANSFERASE"/>
    <property type="match status" value="1"/>
</dbReference>
<evidence type="ECO:0000256" key="14">
    <source>
        <dbReference type="ARBA" id="ARBA00037916"/>
    </source>
</evidence>
<feature type="transmembrane region" description="Helical" evidence="21">
    <location>
        <begin position="12"/>
        <end position="32"/>
    </location>
</feature>
<reference evidence="22" key="1">
    <citation type="submission" date="2020-09" db="EMBL/GenBank/DDBJ databases">
        <title>Comparative genome analyses of four rice-infecting Rhizoctonia solani isolates reveal extensive enrichment of homogalacturonan modification genes.</title>
        <authorList>
            <person name="Lee D.-Y."/>
            <person name="Jeon J."/>
            <person name="Kim K.-T."/>
            <person name="Cheong K."/>
            <person name="Song H."/>
            <person name="Choi G."/>
            <person name="Ko J."/>
            <person name="Opiyo S.O."/>
            <person name="Zuo S."/>
            <person name="Madhav S."/>
            <person name="Lee Y.-H."/>
            <person name="Wang G.-L."/>
        </authorList>
    </citation>
    <scope>NUCLEOTIDE SEQUENCE</scope>
    <source>
        <strain evidence="22">AG1-IA B2</strain>
    </source>
</reference>
<dbReference type="InterPro" id="IPR001129">
    <property type="entry name" value="Membr-assoc_MAPEG"/>
</dbReference>
<keyword evidence="8" id="KW-0496">Mitochondrion</keyword>
<dbReference type="GO" id="GO:0004602">
    <property type="term" value="F:glutathione peroxidase activity"/>
    <property type="evidence" value="ECO:0007669"/>
    <property type="project" value="TreeGrafter"/>
</dbReference>
<gene>
    <name evidence="22" type="ORF">RHS01_01588</name>
</gene>
<dbReference type="InterPro" id="IPR015889">
    <property type="entry name" value="Intradiol_dOase_core"/>
</dbReference>
<keyword evidence="10" id="KW-0564">Palmitate</keyword>
<keyword evidence="7" id="KW-0443">Lipid metabolism</keyword>
<dbReference type="AlphaFoldDB" id="A0A8H7M8I7"/>
<dbReference type="GO" id="GO:0005506">
    <property type="term" value="F:iron ion binding"/>
    <property type="evidence" value="ECO:0007669"/>
    <property type="project" value="InterPro"/>
</dbReference>
<evidence type="ECO:0000313" key="22">
    <source>
        <dbReference type="EMBL" id="KAF8760027.1"/>
    </source>
</evidence>
<evidence type="ECO:0000256" key="16">
    <source>
        <dbReference type="ARBA" id="ARBA00049298"/>
    </source>
</evidence>
<organism evidence="22 23">
    <name type="scientific">Rhizoctonia solani</name>
    <dbReference type="NCBI Taxonomy" id="456999"/>
    <lineage>
        <taxon>Eukaryota</taxon>
        <taxon>Fungi</taxon>
        <taxon>Dikarya</taxon>
        <taxon>Basidiomycota</taxon>
        <taxon>Agaricomycotina</taxon>
        <taxon>Agaricomycetes</taxon>
        <taxon>Cantharellales</taxon>
        <taxon>Ceratobasidiaceae</taxon>
        <taxon>Rhizoctonia</taxon>
    </lineage>
</organism>
<comment type="catalytic activity">
    <reaction evidence="16">
        <text>leukotriene C4 = leukotriene A4 + glutathione</text>
        <dbReference type="Rhea" id="RHEA:17617"/>
        <dbReference type="ChEBI" id="CHEBI:57463"/>
        <dbReference type="ChEBI" id="CHEBI:57925"/>
        <dbReference type="ChEBI" id="CHEBI:57973"/>
        <dbReference type="EC" id="4.4.1.20"/>
    </reaction>
    <physiologicalReaction direction="right-to-left" evidence="16">
        <dbReference type="Rhea" id="RHEA:17619"/>
    </physiologicalReaction>
</comment>
<keyword evidence="2" id="KW-0808">Transferase</keyword>
<evidence type="ECO:0000256" key="8">
    <source>
        <dbReference type="ARBA" id="ARBA00023128"/>
    </source>
</evidence>
<evidence type="ECO:0000256" key="11">
    <source>
        <dbReference type="ARBA" id="ARBA00023239"/>
    </source>
</evidence>
<dbReference type="GO" id="GO:0005635">
    <property type="term" value="C:nuclear envelope"/>
    <property type="evidence" value="ECO:0007669"/>
    <property type="project" value="TreeGrafter"/>
</dbReference>
<evidence type="ECO:0000256" key="2">
    <source>
        <dbReference type="ARBA" id="ARBA00022679"/>
    </source>
</evidence>
<evidence type="ECO:0000256" key="19">
    <source>
        <dbReference type="ARBA" id="ARBA00075145"/>
    </source>
</evidence>
<dbReference type="InterPro" id="IPR023352">
    <property type="entry name" value="MAPEG-like_dom_sf"/>
</dbReference>
<dbReference type="Pfam" id="PF01124">
    <property type="entry name" value="MAPEG"/>
    <property type="match status" value="1"/>
</dbReference>
<dbReference type="InterPro" id="IPR050997">
    <property type="entry name" value="MAPEG"/>
</dbReference>
<dbReference type="Gene3D" id="1.20.120.550">
    <property type="entry name" value="Membrane associated eicosanoid/glutathione metabolism-like domain"/>
    <property type="match status" value="1"/>
</dbReference>
<evidence type="ECO:0000256" key="21">
    <source>
        <dbReference type="SAM" id="Phobius"/>
    </source>
</evidence>
<dbReference type="GO" id="GO:0005741">
    <property type="term" value="C:mitochondrial outer membrane"/>
    <property type="evidence" value="ECO:0007669"/>
    <property type="project" value="UniProtKB-SubCell"/>
</dbReference>
<evidence type="ECO:0000256" key="15">
    <source>
        <dbReference type="ARBA" id="ARBA00039056"/>
    </source>
</evidence>
<dbReference type="Gene3D" id="2.60.130.10">
    <property type="entry name" value="Aromatic compound dioxygenase"/>
    <property type="match status" value="1"/>
</dbReference>
<dbReference type="FunFam" id="1.20.120.550:FF:000004">
    <property type="entry name" value="Microsomal glutathione S-transferase 3"/>
    <property type="match status" value="1"/>
</dbReference>
<comment type="catalytic activity">
    <reaction evidence="17">
        <text>15-deoxy-Delta(12,14)-prostaglandin J2 + glutathione = 15-deoxy-Delta(12,14)-prostaglandin J2-S-(R)-glutathione</text>
        <dbReference type="Rhea" id="RHEA:75963"/>
        <dbReference type="ChEBI" id="CHEBI:57925"/>
        <dbReference type="ChEBI" id="CHEBI:85236"/>
        <dbReference type="ChEBI" id="CHEBI:194498"/>
    </reaction>
    <physiologicalReaction direction="left-to-right" evidence="17">
        <dbReference type="Rhea" id="RHEA:75964"/>
    </physiologicalReaction>
</comment>
<comment type="caution">
    <text evidence="22">The sequence shown here is derived from an EMBL/GenBank/DDBJ whole genome shotgun (WGS) entry which is preliminary data.</text>
</comment>
<keyword evidence="3 21" id="KW-0812">Transmembrane</keyword>
<evidence type="ECO:0000256" key="13">
    <source>
        <dbReference type="ARBA" id="ARBA00037884"/>
    </source>
</evidence>
<dbReference type="Proteomes" id="UP000614334">
    <property type="component" value="Unassembled WGS sequence"/>
</dbReference>
<comment type="pathway">
    <text evidence="13">Lipid metabolism; leukotriene C4 biosynthesis.</text>
</comment>
<keyword evidence="12" id="KW-0449">Lipoprotein</keyword>
<keyword evidence="9 21" id="KW-0472">Membrane</keyword>
<evidence type="ECO:0000256" key="10">
    <source>
        <dbReference type="ARBA" id="ARBA00023139"/>
    </source>
</evidence>
<evidence type="ECO:0000256" key="18">
    <source>
        <dbReference type="ARBA" id="ARBA00069748"/>
    </source>
</evidence>
<dbReference type="GO" id="GO:0006629">
    <property type="term" value="P:lipid metabolic process"/>
    <property type="evidence" value="ECO:0007669"/>
    <property type="project" value="UniProtKB-KW"/>
</dbReference>
<dbReference type="EC" id="4.4.1.20" evidence="15"/>
<dbReference type="GO" id="GO:0016702">
    <property type="term" value="F:oxidoreductase activity, acting on single donors with incorporation of molecular oxygen, incorporation of two atoms of oxygen"/>
    <property type="evidence" value="ECO:0007669"/>
    <property type="project" value="InterPro"/>
</dbReference>
<evidence type="ECO:0000256" key="9">
    <source>
        <dbReference type="ARBA" id="ARBA00023136"/>
    </source>
</evidence>
<keyword evidence="6" id="KW-0560">Oxidoreductase</keyword>
<keyword evidence="4" id="KW-1000">Mitochondrion outer membrane</keyword>
<dbReference type="PANTHER" id="PTHR10250:SF26">
    <property type="entry name" value="GLUTATHIONE S-TRANSFERASE 3, MITOCHONDRIAL"/>
    <property type="match status" value="1"/>
</dbReference>
<dbReference type="EMBL" id="JACYCF010000002">
    <property type="protein sequence ID" value="KAF8760027.1"/>
    <property type="molecule type" value="Genomic_DNA"/>
</dbReference>
<feature type="transmembrane region" description="Helical" evidence="21">
    <location>
        <begin position="79"/>
        <end position="104"/>
    </location>
</feature>
<dbReference type="SUPFAM" id="SSF161084">
    <property type="entry name" value="MAPEG domain-like"/>
    <property type="match status" value="1"/>
</dbReference>
<dbReference type="GO" id="GO:0004364">
    <property type="term" value="F:glutathione transferase activity"/>
    <property type="evidence" value="ECO:0007669"/>
    <property type="project" value="TreeGrafter"/>
</dbReference>
<evidence type="ECO:0000256" key="12">
    <source>
        <dbReference type="ARBA" id="ARBA00023288"/>
    </source>
</evidence>
<name>A0A8H7M8I7_9AGAM</name>
<dbReference type="GO" id="GO:0005783">
    <property type="term" value="C:endoplasmic reticulum"/>
    <property type="evidence" value="ECO:0007669"/>
    <property type="project" value="TreeGrafter"/>
</dbReference>
<keyword evidence="22" id="KW-0223">Dioxygenase</keyword>
<keyword evidence="5 21" id="KW-1133">Transmembrane helix</keyword>
<sequence length="344" mass="37324">MPTTITIPDNYGYVALAAISTGFLTAFQTTLVSNARKKSGIQYPRLYAEKDEMDKSIEALKFNCAQRAHQNTLEWLPHVLFFTTFLGLRYPTLAASLGGVWSASRVLYTLGYASGDPKKRNTRGGFFGSIAYLGLLFGSAYAGVELALGKWKTPSSGGLEVDDSTEHMVDVCSTWYGIAAAKIHGGIVGAHPGDDEFIHPADVGRRQLETTGRHIQARNCAPQIATHIAARKAKRALAGKPRMHRRGIDSLPQGTSPWRRHGQIVARAVGDATGVATADAPTYTNIQNTTCVTAPEVTEGPYYINNELVRNDIREDQGGIDLLLDIGVIDTTTCQPLEDAFVEI</sequence>
<evidence type="ECO:0000256" key="4">
    <source>
        <dbReference type="ARBA" id="ARBA00022787"/>
    </source>
</evidence>
<feature type="non-terminal residue" evidence="22">
    <location>
        <position position="1"/>
    </location>
</feature>
<evidence type="ECO:0000256" key="6">
    <source>
        <dbReference type="ARBA" id="ARBA00023002"/>
    </source>
</evidence>
<proteinExistence type="predicted"/>
<evidence type="ECO:0000256" key="7">
    <source>
        <dbReference type="ARBA" id="ARBA00023098"/>
    </source>
</evidence>
<evidence type="ECO:0000256" key="3">
    <source>
        <dbReference type="ARBA" id="ARBA00022692"/>
    </source>
</evidence>
<evidence type="ECO:0000256" key="1">
    <source>
        <dbReference type="ARBA" id="ARBA00004374"/>
    </source>
</evidence>
<evidence type="ECO:0000256" key="17">
    <source>
        <dbReference type="ARBA" id="ARBA00051411"/>
    </source>
</evidence>
<evidence type="ECO:0000256" key="5">
    <source>
        <dbReference type="ARBA" id="ARBA00022989"/>
    </source>
</evidence>